<dbReference type="Proteomes" id="UP000085678">
    <property type="component" value="Unplaced"/>
</dbReference>
<dbReference type="AlphaFoldDB" id="A0A1S3H101"/>
<gene>
    <name evidence="3" type="primary">LOC106151229</name>
</gene>
<protein>
    <submittedName>
        <fullName evidence="3">Uncharacterized protein LOC106151229</fullName>
    </submittedName>
</protein>
<dbReference type="Gene3D" id="4.10.95.10">
    <property type="entry name" value="Cytochrome c oxidase, subunit VIa"/>
    <property type="match status" value="1"/>
</dbReference>
<dbReference type="GeneID" id="106151229"/>
<dbReference type="KEGG" id="lak:106151229"/>
<dbReference type="InParanoid" id="A0A1S3H101"/>
<name>A0A1S3H101_LINAN</name>
<dbReference type="SUPFAM" id="SSF81411">
    <property type="entry name" value="Mitochondrial cytochrome c oxidase subunit VIa"/>
    <property type="match status" value="1"/>
</dbReference>
<sequence length="138" mass="16823">MASRLLLTRCAQLRQFQGRPQYPALLQITKTHKRESHGDSKHGHKTWRDDPEELAEENQQAMWKWVLYWSPFYIVTVYIGFMRNEEEHHEKRQPYRPYAATCIRKKPLRFWDGDHSLFFSPQRNWTSKGYDEEQHLHH</sequence>
<dbReference type="STRING" id="7574.A0A1S3H101"/>
<dbReference type="InterPro" id="IPR036418">
    <property type="entry name" value="Cyt_c_oxidase_su6a_sf"/>
</dbReference>
<accession>A0A1S3H101</accession>
<feature type="region of interest" description="Disordered" evidence="1">
    <location>
        <begin position="33"/>
        <end position="53"/>
    </location>
</feature>
<evidence type="ECO:0000256" key="1">
    <source>
        <dbReference type="SAM" id="MobiDB-lite"/>
    </source>
</evidence>
<evidence type="ECO:0000313" key="3">
    <source>
        <dbReference type="RefSeq" id="XP_013379820.1"/>
    </source>
</evidence>
<organism evidence="2 3">
    <name type="scientific">Lingula anatina</name>
    <name type="common">Brachiopod</name>
    <name type="synonym">Lingula unguis</name>
    <dbReference type="NCBI Taxonomy" id="7574"/>
    <lineage>
        <taxon>Eukaryota</taxon>
        <taxon>Metazoa</taxon>
        <taxon>Spiralia</taxon>
        <taxon>Lophotrochozoa</taxon>
        <taxon>Brachiopoda</taxon>
        <taxon>Linguliformea</taxon>
        <taxon>Lingulata</taxon>
        <taxon>Lingulida</taxon>
        <taxon>Linguloidea</taxon>
        <taxon>Lingulidae</taxon>
        <taxon>Lingula</taxon>
    </lineage>
</organism>
<evidence type="ECO:0000313" key="2">
    <source>
        <dbReference type="Proteomes" id="UP000085678"/>
    </source>
</evidence>
<keyword evidence="2" id="KW-1185">Reference proteome</keyword>
<reference evidence="3" key="1">
    <citation type="submission" date="2025-08" db="UniProtKB">
        <authorList>
            <consortium name="RefSeq"/>
        </authorList>
    </citation>
    <scope>IDENTIFICATION</scope>
    <source>
        <tissue evidence="3">Gonads</tissue>
    </source>
</reference>
<proteinExistence type="predicted"/>
<dbReference type="RefSeq" id="XP_013379820.1">
    <property type="nucleotide sequence ID" value="XM_013524366.1"/>
</dbReference>
<feature type="compositionally biased region" description="Basic and acidic residues" evidence="1">
    <location>
        <begin position="36"/>
        <end position="49"/>
    </location>
</feature>